<organism evidence="9 10">
    <name type="scientific">Pseudonocardia sediminis</name>
    <dbReference type="NCBI Taxonomy" id="1397368"/>
    <lineage>
        <taxon>Bacteria</taxon>
        <taxon>Bacillati</taxon>
        <taxon>Actinomycetota</taxon>
        <taxon>Actinomycetes</taxon>
        <taxon>Pseudonocardiales</taxon>
        <taxon>Pseudonocardiaceae</taxon>
        <taxon>Pseudonocardia</taxon>
    </lineage>
</organism>
<dbReference type="EMBL" id="SHKL01000001">
    <property type="protein sequence ID" value="RZT85666.1"/>
    <property type="molecule type" value="Genomic_DNA"/>
</dbReference>
<evidence type="ECO:0000256" key="5">
    <source>
        <dbReference type="ARBA" id="ARBA00022989"/>
    </source>
</evidence>
<accession>A0A4Q7UV54</accession>
<keyword evidence="7" id="KW-0520">NAD</keyword>
<keyword evidence="10" id="KW-1185">Reference proteome</keyword>
<evidence type="ECO:0000313" key="10">
    <source>
        <dbReference type="Proteomes" id="UP000291591"/>
    </source>
</evidence>
<dbReference type="RefSeq" id="WP_130294329.1">
    <property type="nucleotide sequence ID" value="NZ_SHKL01000001.1"/>
</dbReference>
<proteinExistence type="inferred from homology"/>
<keyword evidence="5 8" id="KW-1133">Transmembrane helix</keyword>
<comment type="caution">
    <text evidence="9">The sequence shown here is derived from an EMBL/GenBank/DDBJ whole genome shotgun (WGS) entry which is preliminary data.</text>
</comment>
<dbReference type="GO" id="GO:0048038">
    <property type="term" value="F:quinone binding"/>
    <property type="evidence" value="ECO:0007669"/>
    <property type="project" value="UniProtKB-KW"/>
</dbReference>
<comment type="function">
    <text evidence="7">NDH-1 shuttles electrons from NADH, via FMN and iron-sulfur (Fe-S) centers, to quinones in the respiratory chain.</text>
</comment>
<dbReference type="Pfam" id="PF00507">
    <property type="entry name" value="Oxidored_q4"/>
    <property type="match status" value="1"/>
</dbReference>
<keyword evidence="7" id="KW-0874">Quinone</keyword>
<dbReference type="GO" id="GO:0005886">
    <property type="term" value="C:plasma membrane"/>
    <property type="evidence" value="ECO:0007669"/>
    <property type="project" value="UniProtKB-SubCell"/>
</dbReference>
<feature type="transmembrane region" description="Helical" evidence="8">
    <location>
        <begin position="90"/>
        <end position="108"/>
    </location>
</feature>
<keyword evidence="6 8" id="KW-0472">Membrane</keyword>
<evidence type="ECO:0000256" key="1">
    <source>
        <dbReference type="ARBA" id="ARBA00004370"/>
    </source>
</evidence>
<dbReference type="EC" id="7.1.1.-" evidence="7"/>
<evidence type="ECO:0000256" key="2">
    <source>
        <dbReference type="ARBA" id="ARBA00008472"/>
    </source>
</evidence>
<sequence length="116" mass="12658">MQAFAPVIALAAVVLIGVAALVGAARLLAVGPTVVDLFPHLGGRPPVEHAVSRFHVRWYAVTMIFLAFDMEMIFMYPWTVVVATMGPSAVVEMFLFLAILLAGVVYAWREGALRWT</sequence>
<evidence type="ECO:0000256" key="6">
    <source>
        <dbReference type="ARBA" id="ARBA00023136"/>
    </source>
</evidence>
<evidence type="ECO:0000256" key="8">
    <source>
        <dbReference type="SAM" id="Phobius"/>
    </source>
</evidence>
<dbReference type="Proteomes" id="UP000291591">
    <property type="component" value="Unassembled WGS sequence"/>
</dbReference>
<comment type="subcellular location">
    <subcellularLocation>
        <location evidence="7">Cell membrane</location>
        <topology evidence="7">Multi-pass membrane protein</topology>
    </subcellularLocation>
    <subcellularLocation>
        <location evidence="1">Membrane</location>
    </subcellularLocation>
</comment>
<dbReference type="AlphaFoldDB" id="A0A4Q7UV54"/>
<evidence type="ECO:0000313" key="9">
    <source>
        <dbReference type="EMBL" id="RZT85666.1"/>
    </source>
</evidence>
<evidence type="ECO:0000256" key="3">
    <source>
        <dbReference type="ARBA" id="ARBA00022448"/>
    </source>
</evidence>
<feature type="transmembrane region" description="Helical" evidence="8">
    <location>
        <begin position="58"/>
        <end position="78"/>
    </location>
</feature>
<comment type="similarity">
    <text evidence="2 7">Belongs to the complex I subunit 3 family.</text>
</comment>
<dbReference type="GO" id="GO:0008137">
    <property type="term" value="F:NADH dehydrogenase (ubiquinone) activity"/>
    <property type="evidence" value="ECO:0007669"/>
    <property type="project" value="InterPro"/>
</dbReference>
<evidence type="ECO:0000256" key="4">
    <source>
        <dbReference type="ARBA" id="ARBA00022692"/>
    </source>
</evidence>
<keyword evidence="3" id="KW-0813">Transport</keyword>
<dbReference type="InterPro" id="IPR038430">
    <property type="entry name" value="NDAH_ubi_oxred_su3_sf"/>
</dbReference>
<name>A0A4Q7UV54_PSEST</name>
<dbReference type="GO" id="GO:0030964">
    <property type="term" value="C:NADH dehydrogenase complex"/>
    <property type="evidence" value="ECO:0007669"/>
    <property type="project" value="TreeGrafter"/>
</dbReference>
<comment type="catalytic activity">
    <reaction evidence="7">
        <text>a quinone + NADH + 5 H(+)(in) = a quinol + NAD(+) + 4 H(+)(out)</text>
        <dbReference type="Rhea" id="RHEA:57888"/>
        <dbReference type="ChEBI" id="CHEBI:15378"/>
        <dbReference type="ChEBI" id="CHEBI:24646"/>
        <dbReference type="ChEBI" id="CHEBI:57540"/>
        <dbReference type="ChEBI" id="CHEBI:57945"/>
        <dbReference type="ChEBI" id="CHEBI:132124"/>
    </reaction>
</comment>
<keyword evidence="4 7" id="KW-0812">Transmembrane</keyword>
<protein>
    <recommendedName>
        <fullName evidence="7">NADH-quinone oxidoreductase subunit</fullName>
        <ecNumber evidence="7">7.1.1.-</ecNumber>
    </recommendedName>
</protein>
<dbReference type="PANTHER" id="PTHR11058:SF9">
    <property type="entry name" value="NADH-UBIQUINONE OXIDOREDUCTASE CHAIN 3"/>
    <property type="match status" value="1"/>
</dbReference>
<dbReference type="Gene3D" id="1.20.58.1610">
    <property type="entry name" value="NADH:ubiquinone/plastoquinone oxidoreductase, chain 3"/>
    <property type="match status" value="1"/>
</dbReference>
<gene>
    <name evidence="9" type="ORF">EV383_2543</name>
</gene>
<reference evidence="9 10" key="1">
    <citation type="submission" date="2019-02" db="EMBL/GenBank/DDBJ databases">
        <title>Sequencing the genomes of 1000 actinobacteria strains.</title>
        <authorList>
            <person name="Klenk H.-P."/>
        </authorList>
    </citation>
    <scope>NUCLEOTIDE SEQUENCE [LARGE SCALE GENOMIC DNA]</scope>
    <source>
        <strain evidence="9 10">DSM 45779</strain>
    </source>
</reference>
<dbReference type="PANTHER" id="PTHR11058">
    <property type="entry name" value="NADH-UBIQUINONE OXIDOREDUCTASE CHAIN 3"/>
    <property type="match status" value="1"/>
</dbReference>
<dbReference type="OrthoDB" id="3747048at2"/>
<dbReference type="InterPro" id="IPR000440">
    <property type="entry name" value="NADH_UbQ/plastoQ_OxRdtase_su3"/>
</dbReference>
<evidence type="ECO:0000256" key="7">
    <source>
        <dbReference type="RuleBase" id="RU003639"/>
    </source>
</evidence>